<comment type="caution">
    <text evidence="1">The sequence shown here is derived from an EMBL/GenBank/DDBJ whole genome shotgun (WGS) entry which is preliminary data.</text>
</comment>
<name>X1CCD1_9ZZZZ</name>
<feature type="non-terminal residue" evidence="1">
    <location>
        <position position="1"/>
    </location>
</feature>
<gene>
    <name evidence="1" type="ORF">S01H4_50749</name>
</gene>
<dbReference type="AlphaFoldDB" id="X1CCD1"/>
<accession>X1CCD1</accession>
<sequence length="167" mass="19420">SSIKIVAVHEDKVTFDFVERRTKALPLHFWMFDLALKHLKANKDKFIMLGARVKPPFDDDTIEGKIWKEPYPHSSPYKVSPHICDYLVLSGVAKYRKEPNPKTGRAVQGIKYTGIRFSPSIETIPEDIIIGSDADERSNFINKFKQTIIEWAEINRYRIPENRLIYN</sequence>
<dbReference type="EMBL" id="BART01028838">
    <property type="protein sequence ID" value="GAG93923.1"/>
    <property type="molecule type" value="Genomic_DNA"/>
</dbReference>
<reference evidence="1" key="1">
    <citation type="journal article" date="2014" name="Front. Microbiol.">
        <title>High frequency of phylogenetically diverse reductive dehalogenase-homologous genes in deep subseafloor sedimentary metagenomes.</title>
        <authorList>
            <person name="Kawai M."/>
            <person name="Futagami T."/>
            <person name="Toyoda A."/>
            <person name="Takaki Y."/>
            <person name="Nishi S."/>
            <person name="Hori S."/>
            <person name="Arai W."/>
            <person name="Tsubouchi T."/>
            <person name="Morono Y."/>
            <person name="Uchiyama I."/>
            <person name="Ito T."/>
            <person name="Fujiyama A."/>
            <person name="Inagaki F."/>
            <person name="Takami H."/>
        </authorList>
    </citation>
    <scope>NUCLEOTIDE SEQUENCE</scope>
    <source>
        <strain evidence="1">Expedition CK06-06</strain>
    </source>
</reference>
<evidence type="ECO:0000313" key="1">
    <source>
        <dbReference type="EMBL" id="GAG93923.1"/>
    </source>
</evidence>
<proteinExistence type="predicted"/>
<protein>
    <submittedName>
        <fullName evidence="1">Uncharacterized protein</fullName>
    </submittedName>
</protein>
<organism evidence="1">
    <name type="scientific">marine sediment metagenome</name>
    <dbReference type="NCBI Taxonomy" id="412755"/>
    <lineage>
        <taxon>unclassified sequences</taxon>
        <taxon>metagenomes</taxon>
        <taxon>ecological metagenomes</taxon>
    </lineage>
</organism>